<dbReference type="AlphaFoldDB" id="A0A816XVW2"/>
<accession>A0A816XVW2</accession>
<proteinExistence type="predicted"/>
<reference evidence="1" key="1">
    <citation type="submission" date="2021-01" db="EMBL/GenBank/DDBJ databases">
        <authorList>
            <consortium name="Genoscope - CEA"/>
            <person name="William W."/>
        </authorList>
    </citation>
    <scope>NUCLEOTIDE SEQUENCE</scope>
</reference>
<dbReference type="Proteomes" id="UP001295469">
    <property type="component" value="Chromosome A01"/>
</dbReference>
<evidence type="ECO:0000313" key="1">
    <source>
        <dbReference type="EMBL" id="CAF2151764.1"/>
    </source>
</evidence>
<protein>
    <submittedName>
        <fullName evidence="1">(rape) hypothetical protein</fullName>
    </submittedName>
</protein>
<organism evidence="1">
    <name type="scientific">Brassica napus</name>
    <name type="common">Rape</name>
    <dbReference type="NCBI Taxonomy" id="3708"/>
    <lineage>
        <taxon>Eukaryota</taxon>
        <taxon>Viridiplantae</taxon>
        <taxon>Streptophyta</taxon>
        <taxon>Embryophyta</taxon>
        <taxon>Tracheophyta</taxon>
        <taxon>Spermatophyta</taxon>
        <taxon>Magnoliopsida</taxon>
        <taxon>eudicotyledons</taxon>
        <taxon>Gunneridae</taxon>
        <taxon>Pentapetalae</taxon>
        <taxon>rosids</taxon>
        <taxon>malvids</taxon>
        <taxon>Brassicales</taxon>
        <taxon>Brassicaceae</taxon>
        <taxon>Brassiceae</taxon>
        <taxon>Brassica</taxon>
    </lineage>
</organism>
<sequence>MFKSTAPCFYDECTRGERSRRRGKCKHFSLPSTEKKLISSNTSIIYLE</sequence>
<dbReference type="EMBL" id="HG994355">
    <property type="protein sequence ID" value="CAF2151764.1"/>
    <property type="molecule type" value="Genomic_DNA"/>
</dbReference>
<name>A0A816XVW2_BRANA</name>
<gene>
    <name evidence="1" type="ORF">DARMORV10_A01P25160.1</name>
</gene>